<feature type="domain" description="Bacterial bifunctional deaminase-reductase C-terminal" evidence="4">
    <location>
        <begin position="38"/>
        <end position="249"/>
    </location>
</feature>
<dbReference type="STRING" id="912594.AWC12_22805"/>
<proteinExistence type="predicted"/>
<evidence type="ECO:0000256" key="2">
    <source>
        <dbReference type="ARBA" id="ARBA00022857"/>
    </source>
</evidence>
<dbReference type="EMBL" id="LWCS01000015">
    <property type="protein sequence ID" value="OAN39836.1"/>
    <property type="molecule type" value="Genomic_DNA"/>
</dbReference>
<dbReference type="NCBIfam" id="NF010663">
    <property type="entry name" value="PRK14059.1-1"/>
    <property type="match status" value="1"/>
</dbReference>
<evidence type="ECO:0000256" key="3">
    <source>
        <dbReference type="ARBA" id="ARBA00023002"/>
    </source>
</evidence>
<gene>
    <name evidence="5" type="ORF">A4X20_15855</name>
</gene>
<name>A0A178M0A7_MYCIR</name>
<evidence type="ECO:0000313" key="5">
    <source>
        <dbReference type="EMBL" id="OAN39836.1"/>
    </source>
</evidence>
<evidence type="ECO:0000256" key="1">
    <source>
        <dbReference type="ARBA" id="ARBA00005104"/>
    </source>
</evidence>
<dbReference type="eggNOG" id="COG1985">
    <property type="taxonomic scope" value="Bacteria"/>
</dbReference>
<comment type="pathway">
    <text evidence="1">Cofactor biosynthesis; riboflavin biosynthesis.</text>
</comment>
<keyword evidence="3" id="KW-0560">Oxidoreductase</keyword>
<dbReference type="GO" id="GO:0008703">
    <property type="term" value="F:5-amino-6-(5-phosphoribosylamino)uracil reductase activity"/>
    <property type="evidence" value="ECO:0007669"/>
    <property type="project" value="InterPro"/>
</dbReference>
<dbReference type="InterPro" id="IPR050765">
    <property type="entry name" value="Riboflavin_Biosynth_HTPR"/>
</dbReference>
<comment type="caution">
    <text evidence="5">The sequence shown here is derived from an EMBL/GenBank/DDBJ whole genome shotgun (WGS) entry which is preliminary data.</text>
</comment>
<dbReference type="PANTHER" id="PTHR38011">
    <property type="entry name" value="DIHYDROFOLATE REDUCTASE FAMILY PROTEIN (AFU_ORTHOLOGUE AFUA_8G06820)"/>
    <property type="match status" value="1"/>
</dbReference>
<keyword evidence="2" id="KW-0521">NADP</keyword>
<evidence type="ECO:0000259" key="4">
    <source>
        <dbReference type="Pfam" id="PF01872"/>
    </source>
</evidence>
<dbReference type="PANTHER" id="PTHR38011:SF7">
    <property type="entry name" value="2,5-DIAMINO-6-RIBOSYLAMINO-4(3H)-PYRIMIDINONE 5'-PHOSPHATE REDUCTASE"/>
    <property type="match status" value="1"/>
</dbReference>
<dbReference type="Gene3D" id="3.40.430.10">
    <property type="entry name" value="Dihydrofolate Reductase, subunit A"/>
    <property type="match status" value="1"/>
</dbReference>
<evidence type="ECO:0000313" key="6">
    <source>
        <dbReference type="Proteomes" id="UP000078396"/>
    </source>
</evidence>
<sequence length="265" mass="28284">MSGDDDGTHFTLLERAGELAATDLARRYDYPDALRSCWVRANMIASVDGGATSDGKSGDLGSDGDRAVFAVLRELADVVVVGASTAEVENYSGVQFGAAERLTRQRRGQAEVPPIAVLTRSGQIDRDAKLFHRTEVPPLILTSSVAVDDTRQRLGGVAEVLDASGDQPDSVDLRTALDLLAERGLVRVLTEGGPGILGLFTDADLLDELCVTVAPLMLGGKPGRIVTGPGEVRNGLKLRHALTDEKGYLYLRYVRERAARGDEAP</sequence>
<dbReference type="AlphaFoldDB" id="A0A178M0A7"/>
<dbReference type="InterPro" id="IPR024072">
    <property type="entry name" value="DHFR-like_dom_sf"/>
</dbReference>
<dbReference type="RefSeq" id="WP_064280862.1">
    <property type="nucleotide sequence ID" value="NZ_LWCS01000015.1"/>
</dbReference>
<organism evidence="5 6">
    <name type="scientific">Mycolicibacterium iranicum</name>
    <name type="common">Mycobacterium iranicum</name>
    <dbReference type="NCBI Taxonomy" id="912594"/>
    <lineage>
        <taxon>Bacteria</taxon>
        <taxon>Bacillati</taxon>
        <taxon>Actinomycetota</taxon>
        <taxon>Actinomycetes</taxon>
        <taxon>Mycobacteriales</taxon>
        <taxon>Mycobacteriaceae</taxon>
        <taxon>Mycolicibacterium</taxon>
    </lineage>
</organism>
<dbReference type="NCBIfam" id="NF010664">
    <property type="entry name" value="PRK14059.1-2"/>
    <property type="match status" value="1"/>
</dbReference>
<dbReference type="InterPro" id="IPR002734">
    <property type="entry name" value="RibDG_C"/>
</dbReference>
<dbReference type="SUPFAM" id="SSF53597">
    <property type="entry name" value="Dihydrofolate reductase-like"/>
    <property type="match status" value="1"/>
</dbReference>
<accession>A0A178M0A7</accession>
<dbReference type="NCBIfam" id="NF010665">
    <property type="entry name" value="PRK14059.1-4"/>
    <property type="match status" value="1"/>
</dbReference>
<protein>
    <recommendedName>
        <fullName evidence="4">Bacterial bifunctional deaminase-reductase C-terminal domain-containing protein</fullName>
    </recommendedName>
</protein>
<dbReference type="Pfam" id="PF01872">
    <property type="entry name" value="RibD_C"/>
    <property type="match status" value="1"/>
</dbReference>
<reference evidence="5 6" key="1">
    <citation type="submission" date="2016-04" db="EMBL/GenBank/DDBJ databases">
        <title>Draft Genome Sequences of Staphylococcus capitis Strain H36, S. capitis Strain H65, S. cohnii Strain H62, S. hominis Strain H69, Mycobacterium iranicum Strain H39, Plantibacter sp. Strain H53, Pseudomonas oryzihabitans Strain H72, and Microbacterium sp. Strain H83, isolated from residential settings.</title>
        <authorList>
            <person name="Lymperopoulou D."/>
            <person name="Adams R.I."/>
            <person name="Lindow S."/>
            <person name="Coil D.A."/>
            <person name="Jospin G."/>
            <person name="Eisen J.A."/>
        </authorList>
    </citation>
    <scope>NUCLEOTIDE SEQUENCE [LARGE SCALE GENOMIC DNA]</scope>
    <source>
        <strain evidence="5 6">H39</strain>
    </source>
</reference>
<dbReference type="Proteomes" id="UP000078396">
    <property type="component" value="Unassembled WGS sequence"/>
</dbReference>
<dbReference type="OrthoDB" id="5243299at2"/>
<dbReference type="GO" id="GO:0009231">
    <property type="term" value="P:riboflavin biosynthetic process"/>
    <property type="evidence" value="ECO:0007669"/>
    <property type="project" value="InterPro"/>
</dbReference>